<accession>A0A6C0DEU6</accession>
<evidence type="ECO:0000256" key="1">
    <source>
        <dbReference type="ARBA" id="ARBA00023015"/>
    </source>
</evidence>
<dbReference type="InterPro" id="IPR036915">
    <property type="entry name" value="Cyclin-like_sf"/>
</dbReference>
<dbReference type="PANTHER" id="PTHR11618">
    <property type="entry name" value="TRANSCRIPTION INITIATION FACTOR IIB-RELATED"/>
    <property type="match status" value="1"/>
</dbReference>
<evidence type="ECO:0000256" key="2">
    <source>
        <dbReference type="ARBA" id="ARBA00023163"/>
    </source>
</evidence>
<dbReference type="GO" id="GO:0005634">
    <property type="term" value="C:nucleus"/>
    <property type="evidence" value="ECO:0007669"/>
    <property type="project" value="TreeGrafter"/>
</dbReference>
<dbReference type="GO" id="GO:0070897">
    <property type="term" value="P:transcription preinitiation complex assembly"/>
    <property type="evidence" value="ECO:0007669"/>
    <property type="project" value="InterPro"/>
</dbReference>
<evidence type="ECO:0000313" key="4">
    <source>
        <dbReference type="EMBL" id="QHT14105.1"/>
    </source>
</evidence>
<sequence length="414" mass="47681">MKLTGEKIRIRVKSIKNNCITNVEEMPKNDHSDIESNIEIEVENSDESFIIKPNKTIKKTIKKKKEISEINKSKLWEIFDNDKKHLEKNTNIDHLECIYNVQDEPEQQLCKLCNSSLMIMDDGFPTCTNIKCCVMDRDVLDYSPEWRFYNTDDKNATDPTRCGNPINPLLVESSFGCKVLSNTKSSYEMKKIRKWTEWQSMPHKEKSLYDEFQFITIMAQNAGIPRIFIDDAMAIHKDISEQKMFRGMNRDGIKAASIYISCRLNGCPRTAHEIAEIFKLDKTSATNGCSMAVNILHNIERNIDPSNQAELCVTLPSLFIERYCSRLNFNQELTMLSKFIANKVEQNNMITDNIPHAIAAGIIYFIAYNCQLNISKQDIKMICGVSEVTINKCFKKLELNKDSFLPKAILDKYS</sequence>
<dbReference type="InterPro" id="IPR000812">
    <property type="entry name" value="TFIIB"/>
</dbReference>
<keyword evidence="1" id="KW-0805">Transcription regulation</keyword>
<dbReference type="Pfam" id="PF00382">
    <property type="entry name" value="TFIIB"/>
    <property type="match status" value="2"/>
</dbReference>
<dbReference type="Gene3D" id="1.10.472.170">
    <property type="match status" value="1"/>
</dbReference>
<evidence type="ECO:0000259" key="3">
    <source>
        <dbReference type="SMART" id="SM00385"/>
    </source>
</evidence>
<organism evidence="4">
    <name type="scientific">viral metagenome</name>
    <dbReference type="NCBI Taxonomy" id="1070528"/>
    <lineage>
        <taxon>unclassified sequences</taxon>
        <taxon>metagenomes</taxon>
        <taxon>organismal metagenomes</taxon>
    </lineage>
</organism>
<keyword evidence="2" id="KW-0804">Transcription</keyword>
<dbReference type="SUPFAM" id="SSF47954">
    <property type="entry name" value="Cyclin-like"/>
    <property type="match status" value="2"/>
</dbReference>
<dbReference type="PRINTS" id="PR00685">
    <property type="entry name" value="TIFACTORIIB"/>
</dbReference>
<dbReference type="PANTHER" id="PTHR11618:SF13">
    <property type="entry name" value="TRANSCRIPTION INITIATION FACTOR IIB"/>
    <property type="match status" value="1"/>
</dbReference>
<dbReference type="GO" id="GO:0097550">
    <property type="term" value="C:transcription preinitiation complex"/>
    <property type="evidence" value="ECO:0007669"/>
    <property type="project" value="TreeGrafter"/>
</dbReference>
<reference evidence="4" key="1">
    <citation type="journal article" date="2020" name="Nature">
        <title>Giant virus diversity and host interactions through global metagenomics.</title>
        <authorList>
            <person name="Schulz F."/>
            <person name="Roux S."/>
            <person name="Paez-Espino D."/>
            <person name="Jungbluth S."/>
            <person name="Walsh D.A."/>
            <person name="Denef V.J."/>
            <person name="McMahon K.D."/>
            <person name="Konstantinidis K.T."/>
            <person name="Eloe-Fadrosh E.A."/>
            <person name="Kyrpides N.C."/>
            <person name="Woyke T."/>
        </authorList>
    </citation>
    <scope>NUCLEOTIDE SEQUENCE</scope>
    <source>
        <strain evidence="4">GVMAG-M-3300023174-134</strain>
    </source>
</reference>
<dbReference type="GO" id="GO:0017025">
    <property type="term" value="F:TBP-class protein binding"/>
    <property type="evidence" value="ECO:0007669"/>
    <property type="project" value="InterPro"/>
</dbReference>
<protein>
    <recommendedName>
        <fullName evidence="3">Cyclin-like domain-containing protein</fullName>
    </recommendedName>
</protein>
<dbReference type="EMBL" id="MN739578">
    <property type="protein sequence ID" value="QHT14105.1"/>
    <property type="molecule type" value="Genomic_DNA"/>
</dbReference>
<dbReference type="InterPro" id="IPR013150">
    <property type="entry name" value="TFIIB_cyclin"/>
</dbReference>
<name>A0A6C0DEU6_9ZZZZ</name>
<feature type="domain" description="Cyclin-like" evidence="3">
    <location>
        <begin position="213"/>
        <end position="297"/>
    </location>
</feature>
<dbReference type="SMART" id="SM00385">
    <property type="entry name" value="CYCLIN"/>
    <property type="match status" value="2"/>
</dbReference>
<dbReference type="AlphaFoldDB" id="A0A6C0DEU6"/>
<dbReference type="Gene3D" id="1.10.472.10">
    <property type="entry name" value="Cyclin-like"/>
    <property type="match status" value="1"/>
</dbReference>
<feature type="domain" description="Cyclin-like" evidence="3">
    <location>
        <begin position="318"/>
        <end position="399"/>
    </location>
</feature>
<dbReference type="InterPro" id="IPR013763">
    <property type="entry name" value="Cyclin-like_dom"/>
</dbReference>
<proteinExistence type="predicted"/>